<evidence type="ECO:0000256" key="1">
    <source>
        <dbReference type="ARBA" id="ARBA00022679"/>
    </source>
</evidence>
<keyword evidence="1" id="KW-0808">Transferase</keyword>
<dbReference type="PANTHER" id="PTHR43448">
    <property type="entry name" value="PROTOHEME IX FARNESYLTRANSFERASE, MITOCHONDRIAL"/>
    <property type="match status" value="1"/>
</dbReference>
<dbReference type="GO" id="GO:0016740">
    <property type="term" value="F:transferase activity"/>
    <property type="evidence" value="ECO:0007669"/>
    <property type="project" value="UniProtKB-KW"/>
</dbReference>
<evidence type="ECO:0000313" key="3">
    <source>
        <dbReference type="Proteomes" id="UP001642360"/>
    </source>
</evidence>
<comment type="caution">
    <text evidence="2">The sequence shown here is derived from an EMBL/GenBank/DDBJ whole genome shotgun (WGS) entry which is preliminary data.</text>
</comment>
<sequence length="170" mass="18284">MWRNSLSFSSRFISSANPNPNSRTALVFLRISARYGLERSNSTSASSPSFATDPLELGFQQSDSVRAFGSASSATAIDPTSSWPALSVLKARDLVDLTKHYGRCYWELSKARLSMLVVATSGTGYVLGSGDAIDYLGLCCTCAGTMMVAASANSLNQGEDMQVCDLRLWI</sequence>
<dbReference type="EMBL" id="CAUOFW020001007">
    <property type="protein sequence ID" value="CAK9140043.1"/>
    <property type="molecule type" value="Genomic_DNA"/>
</dbReference>
<name>A0ABC8R4X1_9AQUA</name>
<accession>A0ABC8R4X1</accession>
<dbReference type="Proteomes" id="UP001642360">
    <property type="component" value="Unassembled WGS sequence"/>
</dbReference>
<dbReference type="InterPro" id="IPR006369">
    <property type="entry name" value="Protohaem_IX_farnesylTrfase"/>
</dbReference>
<reference evidence="2 3" key="1">
    <citation type="submission" date="2024-02" db="EMBL/GenBank/DDBJ databases">
        <authorList>
            <person name="Vignale AGUSTIN F."/>
            <person name="Sosa J E."/>
            <person name="Modenutti C."/>
        </authorList>
    </citation>
    <scope>NUCLEOTIDE SEQUENCE [LARGE SCALE GENOMIC DNA]</scope>
</reference>
<dbReference type="AlphaFoldDB" id="A0ABC8R4X1"/>
<evidence type="ECO:0008006" key="4">
    <source>
        <dbReference type="Google" id="ProtNLM"/>
    </source>
</evidence>
<proteinExistence type="predicted"/>
<dbReference type="PANTHER" id="PTHR43448:SF2">
    <property type="entry name" value="PROTOHEME IX FARNESYLTRANSFERASE, MITOCHONDRIAL"/>
    <property type="match status" value="1"/>
</dbReference>
<keyword evidence="3" id="KW-1185">Reference proteome</keyword>
<gene>
    <name evidence="2" type="ORF">ILEXP_LOCUS7460</name>
</gene>
<protein>
    <recommendedName>
        <fullName evidence="4">Heme O synthase</fullName>
    </recommendedName>
</protein>
<evidence type="ECO:0000313" key="2">
    <source>
        <dbReference type="EMBL" id="CAK9140043.1"/>
    </source>
</evidence>
<organism evidence="2 3">
    <name type="scientific">Ilex paraguariensis</name>
    <name type="common">yerba mate</name>
    <dbReference type="NCBI Taxonomy" id="185542"/>
    <lineage>
        <taxon>Eukaryota</taxon>
        <taxon>Viridiplantae</taxon>
        <taxon>Streptophyta</taxon>
        <taxon>Embryophyta</taxon>
        <taxon>Tracheophyta</taxon>
        <taxon>Spermatophyta</taxon>
        <taxon>Magnoliopsida</taxon>
        <taxon>eudicotyledons</taxon>
        <taxon>Gunneridae</taxon>
        <taxon>Pentapetalae</taxon>
        <taxon>asterids</taxon>
        <taxon>campanulids</taxon>
        <taxon>Aquifoliales</taxon>
        <taxon>Aquifoliaceae</taxon>
        <taxon>Ilex</taxon>
    </lineage>
</organism>